<keyword evidence="1" id="KW-1133">Transmembrane helix</keyword>
<feature type="transmembrane region" description="Helical" evidence="1">
    <location>
        <begin position="104"/>
        <end position="123"/>
    </location>
</feature>
<sequence>MSTVLDKKEKKFLVKFMLHIAMFLAVLAISVVMNETNDLSIYSTGFLAISPVIPVIFLLRLVVNHYRSLDEYIQRVMGESLLWAVGVVGCAAMAYGLLSEMVEVPTISPAFMLPAIAVIFGVAQSIKLSSDTHEE</sequence>
<organism evidence="2 3">
    <name type="scientific">Catenovulum sediminis</name>
    <dbReference type="NCBI Taxonomy" id="1740262"/>
    <lineage>
        <taxon>Bacteria</taxon>
        <taxon>Pseudomonadati</taxon>
        <taxon>Pseudomonadota</taxon>
        <taxon>Gammaproteobacteria</taxon>
        <taxon>Alteromonadales</taxon>
        <taxon>Alteromonadaceae</taxon>
        <taxon>Catenovulum</taxon>
    </lineage>
</organism>
<reference evidence="2 3" key="1">
    <citation type="submission" date="2024-06" db="EMBL/GenBank/DDBJ databases">
        <authorList>
            <person name="Chen R.Y."/>
        </authorList>
    </citation>
    <scope>NUCLEOTIDE SEQUENCE [LARGE SCALE GENOMIC DNA]</scope>
    <source>
        <strain evidence="2 3">D2</strain>
    </source>
</reference>
<protein>
    <submittedName>
        <fullName evidence="2">Uncharacterized protein</fullName>
    </submittedName>
</protein>
<keyword evidence="1" id="KW-0812">Transmembrane</keyword>
<evidence type="ECO:0000256" key="1">
    <source>
        <dbReference type="SAM" id="Phobius"/>
    </source>
</evidence>
<dbReference type="EMBL" id="JBELOE010000185">
    <property type="protein sequence ID" value="MER2492005.1"/>
    <property type="molecule type" value="Genomic_DNA"/>
</dbReference>
<feature type="transmembrane region" description="Helical" evidence="1">
    <location>
        <begin position="80"/>
        <end position="98"/>
    </location>
</feature>
<dbReference type="RefSeq" id="WP_350401536.1">
    <property type="nucleotide sequence ID" value="NZ_JBELOE010000185.1"/>
</dbReference>
<gene>
    <name evidence="2" type="ORF">ABS311_08930</name>
</gene>
<keyword evidence="3" id="KW-1185">Reference proteome</keyword>
<accession>A0ABV1RGZ8</accession>
<feature type="transmembrane region" description="Helical" evidence="1">
    <location>
        <begin position="39"/>
        <end position="59"/>
    </location>
</feature>
<evidence type="ECO:0000313" key="2">
    <source>
        <dbReference type="EMBL" id="MER2492005.1"/>
    </source>
</evidence>
<feature type="transmembrane region" description="Helical" evidence="1">
    <location>
        <begin position="12"/>
        <end position="33"/>
    </location>
</feature>
<name>A0ABV1RGZ8_9ALTE</name>
<keyword evidence="1" id="KW-0472">Membrane</keyword>
<comment type="caution">
    <text evidence="2">The sequence shown here is derived from an EMBL/GenBank/DDBJ whole genome shotgun (WGS) entry which is preliminary data.</text>
</comment>
<proteinExistence type="predicted"/>
<dbReference type="Proteomes" id="UP001467690">
    <property type="component" value="Unassembled WGS sequence"/>
</dbReference>
<evidence type="ECO:0000313" key="3">
    <source>
        <dbReference type="Proteomes" id="UP001467690"/>
    </source>
</evidence>